<evidence type="ECO:0000313" key="3">
    <source>
        <dbReference type="EMBL" id="SEK45895.1"/>
    </source>
</evidence>
<dbReference type="EMBL" id="FNZX01000005">
    <property type="protein sequence ID" value="SEK45895.1"/>
    <property type="molecule type" value="Genomic_DNA"/>
</dbReference>
<feature type="transmembrane region" description="Helical" evidence="1">
    <location>
        <begin position="196"/>
        <end position="219"/>
    </location>
</feature>
<dbReference type="GO" id="GO:0016747">
    <property type="term" value="F:acyltransferase activity, transferring groups other than amino-acyl groups"/>
    <property type="evidence" value="ECO:0007669"/>
    <property type="project" value="InterPro"/>
</dbReference>
<organism evidence="3 4">
    <name type="scientific">Pseudobutyrivibrio ruminis</name>
    <dbReference type="NCBI Taxonomy" id="46206"/>
    <lineage>
        <taxon>Bacteria</taxon>
        <taxon>Bacillati</taxon>
        <taxon>Bacillota</taxon>
        <taxon>Clostridia</taxon>
        <taxon>Lachnospirales</taxon>
        <taxon>Lachnospiraceae</taxon>
        <taxon>Pseudobutyrivibrio</taxon>
    </lineage>
</organism>
<feature type="transmembrane region" description="Helical" evidence="1">
    <location>
        <begin position="111"/>
        <end position="129"/>
    </location>
</feature>
<feature type="transmembrane region" description="Helical" evidence="1">
    <location>
        <begin position="38"/>
        <end position="63"/>
    </location>
</feature>
<accession>A0A1H7HCL2</accession>
<reference evidence="4" key="1">
    <citation type="submission" date="2016-10" db="EMBL/GenBank/DDBJ databases">
        <authorList>
            <person name="Varghese N."/>
        </authorList>
    </citation>
    <scope>NUCLEOTIDE SEQUENCE [LARGE SCALE GENOMIC DNA]</scope>
    <source>
        <strain evidence="4">ACV-9</strain>
    </source>
</reference>
<dbReference type="Proteomes" id="UP000182321">
    <property type="component" value="Unassembled WGS sequence"/>
</dbReference>
<evidence type="ECO:0000256" key="1">
    <source>
        <dbReference type="SAM" id="Phobius"/>
    </source>
</evidence>
<feature type="transmembrane region" description="Helical" evidence="1">
    <location>
        <begin position="70"/>
        <end position="91"/>
    </location>
</feature>
<keyword evidence="4" id="KW-1185">Reference proteome</keyword>
<keyword evidence="1" id="KW-0472">Membrane</keyword>
<keyword evidence="1" id="KW-1133">Transmembrane helix</keyword>
<gene>
    <name evidence="3" type="ORF">SAMN02910377_00942</name>
</gene>
<feature type="transmembrane region" description="Helical" evidence="1">
    <location>
        <begin position="289"/>
        <end position="309"/>
    </location>
</feature>
<sequence length="331" mass="38017">MCERKTGLELLRVIAILGIIAMHTFGHWMEDCIGCDRIYGLLITSVFNTGVSCFMLISGYFGISRNIKKAFSLEILMLFYGMLYILAHYAHNDLNKEIIFGNVFPLMSNRYWYITTYIMLMVISDELNYAWNRTDLKTSRIILLILVLFFYMVPTISLGKVSYTHDAGKGVINMFVVYNIGRYLRKYGKGISKNVYYVMALTGCLMSFGLDCIVTFLFYEKGLFYTLSLDWSVFTLLGSIGIFGIFNNVNIDCIIINKIASLVTGIYVCEELVRDIIVMQIKKSEIHGIKLIIVNIMISLIVFILSALIEMIRKKTIGKIINKYLYESKYQ</sequence>
<dbReference type="Pfam" id="PF01757">
    <property type="entry name" value="Acyl_transf_3"/>
    <property type="match status" value="1"/>
</dbReference>
<feature type="transmembrane region" description="Helical" evidence="1">
    <location>
        <begin position="7"/>
        <end position="26"/>
    </location>
</feature>
<feature type="transmembrane region" description="Helical" evidence="1">
    <location>
        <begin position="231"/>
        <end position="249"/>
    </location>
</feature>
<dbReference type="InterPro" id="IPR002656">
    <property type="entry name" value="Acyl_transf_3_dom"/>
</dbReference>
<keyword evidence="1" id="KW-0812">Transmembrane</keyword>
<feature type="transmembrane region" description="Helical" evidence="1">
    <location>
        <begin position="141"/>
        <end position="161"/>
    </location>
</feature>
<feature type="transmembrane region" description="Helical" evidence="1">
    <location>
        <begin position="167"/>
        <end position="184"/>
    </location>
</feature>
<evidence type="ECO:0000259" key="2">
    <source>
        <dbReference type="Pfam" id="PF01757"/>
    </source>
</evidence>
<protein>
    <recommendedName>
        <fullName evidence="2">Acyltransferase 3 domain-containing protein</fullName>
    </recommendedName>
</protein>
<proteinExistence type="predicted"/>
<name>A0A1H7HCL2_9FIRM</name>
<dbReference type="AlphaFoldDB" id="A0A1H7HCL2"/>
<evidence type="ECO:0000313" key="4">
    <source>
        <dbReference type="Proteomes" id="UP000182321"/>
    </source>
</evidence>
<dbReference type="RefSeq" id="WP_074789768.1">
    <property type="nucleotide sequence ID" value="NZ_FNZX01000005.1"/>
</dbReference>
<feature type="domain" description="Acyltransferase 3" evidence="2">
    <location>
        <begin position="7"/>
        <end position="309"/>
    </location>
</feature>